<sequence length="565" mass="62500">MGILSLRMGLIMGGIFFFISVLLSGCGSQHEKKMQTAEQVKKWQVLADKSVSITPVPALQDYDDSVMEDISQPLKTDPSQPVKTDPSCLAIKSGGSRKLPTMKVTMKMYDISLPVLIRTLAKVANLDIMINDSVKGQSKIVITDVPWEQAFLGVLETFGLTYEWTGDILRVVSVDDLKRKQDLMEARQNYEKMKNKHDLTLMHQAQKKSRLEPLVTKIVKIHYADLTSLQKNLTQYLSNQEKEVSAGNFEASPQMLPEESEEQGLKGNVLIDKFTNSLILHASRSDIKKIMPIVRRLDQPIKQVLIEAHIVEAGSNTGKELGIQWGGLGTAATTSKESFSIGGNMTKFEQSLKDETGVNQPYQPVDGNIVNLPTTAATGMSLGVMAQKAGEYVLYAQLMALEEQGRINILSKPSITTLDHRMAVIESGKEVPFQTVEEGEVSIDWKKAVIKLEVTPHVIEDQIIRLEIVTHKDELDFANEVNGNPTIITKNAQTTVMLFDGQTTVIGGLNKEKSSGGEDGVPGLKNVPGLGWLFKSMGKAEEMEELLIFITPHILKEKTVKIQTQ</sequence>
<evidence type="ECO:0000256" key="5">
    <source>
        <dbReference type="ARBA" id="ARBA00023237"/>
    </source>
</evidence>
<evidence type="ECO:0000259" key="8">
    <source>
        <dbReference type="Pfam" id="PF00263"/>
    </source>
</evidence>
<keyword evidence="2 7" id="KW-0813">Transport</keyword>
<protein>
    <submittedName>
        <fullName evidence="10">Type II and III secretion system protein</fullName>
    </submittedName>
</protein>
<keyword evidence="3" id="KW-0732">Signal</keyword>
<keyword evidence="4" id="KW-0472">Membrane</keyword>
<dbReference type="PRINTS" id="PR00811">
    <property type="entry name" value="BCTERIALGSPD"/>
</dbReference>
<evidence type="ECO:0000313" key="11">
    <source>
        <dbReference type="Proteomes" id="UP000007347"/>
    </source>
</evidence>
<dbReference type="InterPro" id="IPR004846">
    <property type="entry name" value="T2SS/T3SS_dom"/>
</dbReference>
<comment type="subcellular location">
    <subcellularLocation>
        <location evidence="7">Cell outer membrane</location>
    </subcellularLocation>
    <subcellularLocation>
        <location evidence="1">Membrane</location>
    </subcellularLocation>
</comment>
<evidence type="ECO:0000256" key="7">
    <source>
        <dbReference type="RuleBase" id="RU004004"/>
    </source>
</evidence>
<evidence type="ECO:0000259" key="9">
    <source>
        <dbReference type="Pfam" id="PF03958"/>
    </source>
</evidence>
<dbReference type="Proteomes" id="UP000007347">
    <property type="component" value="Chromosome"/>
</dbReference>
<keyword evidence="11" id="KW-1185">Reference proteome</keyword>
<dbReference type="PANTHER" id="PTHR30604">
    <property type="entry name" value="PROTEIN TRANSPORT PROTEIN HOFQ"/>
    <property type="match status" value="1"/>
</dbReference>
<dbReference type="InterPro" id="IPR051808">
    <property type="entry name" value="Type_IV_pilus_biogenesis"/>
</dbReference>
<dbReference type="Pfam" id="PF03958">
    <property type="entry name" value="Secretin_N"/>
    <property type="match status" value="1"/>
</dbReference>
<accession>K0ND83</accession>
<dbReference type="InterPro" id="IPR038591">
    <property type="entry name" value="NolW-like_sf"/>
</dbReference>
<evidence type="ECO:0000313" key="10">
    <source>
        <dbReference type="EMBL" id="CCK78871.1"/>
    </source>
</evidence>
<dbReference type="Gene3D" id="3.30.1370.130">
    <property type="match status" value="1"/>
</dbReference>
<feature type="domain" description="Type II/III secretion system secretin-like" evidence="8">
    <location>
        <begin position="400"/>
        <end position="556"/>
    </location>
</feature>
<organism evidence="10 11">
    <name type="scientific">Desulfobacula toluolica (strain DSM 7467 / Tol2)</name>
    <dbReference type="NCBI Taxonomy" id="651182"/>
    <lineage>
        <taxon>Bacteria</taxon>
        <taxon>Pseudomonadati</taxon>
        <taxon>Thermodesulfobacteriota</taxon>
        <taxon>Desulfobacteria</taxon>
        <taxon>Desulfobacterales</taxon>
        <taxon>Desulfobacteraceae</taxon>
        <taxon>Desulfobacula</taxon>
    </lineage>
</organism>
<comment type="similarity">
    <text evidence="6">Belongs to the bacterial secretin family.</text>
</comment>
<evidence type="ECO:0000256" key="3">
    <source>
        <dbReference type="ARBA" id="ARBA00022729"/>
    </source>
</evidence>
<dbReference type="GO" id="GO:0009306">
    <property type="term" value="P:protein secretion"/>
    <property type="evidence" value="ECO:0007669"/>
    <property type="project" value="InterPro"/>
</dbReference>
<dbReference type="KEGG" id="dto:TOL2_C07020"/>
<dbReference type="STRING" id="651182.TOL2_C07020"/>
<dbReference type="OrthoDB" id="9775455at2"/>
<dbReference type="InterPro" id="IPR001775">
    <property type="entry name" value="GspD/PilQ"/>
</dbReference>
<dbReference type="PANTHER" id="PTHR30604:SF1">
    <property type="entry name" value="DNA UTILIZATION PROTEIN HOFQ"/>
    <property type="match status" value="1"/>
</dbReference>
<dbReference type="PATRIC" id="fig|651182.5.peg.846"/>
<reference evidence="10 11" key="1">
    <citation type="journal article" date="2013" name="Environ. Microbiol.">
        <title>Complete genome, catabolic sub-proteomes and key-metabolites of Desulfobacula toluolica Tol2, a marine, aromatic compound-degrading, sulfate-reducing bacterium.</title>
        <authorList>
            <person name="Wohlbrand L."/>
            <person name="Jacob J.H."/>
            <person name="Kube M."/>
            <person name="Mussmann M."/>
            <person name="Jarling R."/>
            <person name="Beck A."/>
            <person name="Amann R."/>
            <person name="Wilkes H."/>
            <person name="Reinhardt R."/>
            <person name="Rabus R."/>
        </authorList>
    </citation>
    <scope>NUCLEOTIDE SEQUENCE [LARGE SCALE GENOMIC DNA]</scope>
    <source>
        <strain evidence="11">DSM 7467 / Tol2</strain>
    </source>
</reference>
<evidence type="ECO:0000256" key="2">
    <source>
        <dbReference type="ARBA" id="ARBA00022448"/>
    </source>
</evidence>
<dbReference type="NCBIfam" id="TIGR02515">
    <property type="entry name" value="IV_pilus_PilQ"/>
    <property type="match status" value="1"/>
</dbReference>
<evidence type="ECO:0000256" key="4">
    <source>
        <dbReference type="ARBA" id="ARBA00023136"/>
    </source>
</evidence>
<dbReference type="GO" id="GO:0009279">
    <property type="term" value="C:cell outer membrane"/>
    <property type="evidence" value="ECO:0007669"/>
    <property type="project" value="UniProtKB-SubCell"/>
</dbReference>
<proteinExistence type="inferred from homology"/>
<dbReference type="HOGENOM" id="CLU_006756_2_2_7"/>
<feature type="domain" description="NolW-like" evidence="9">
    <location>
        <begin position="216"/>
        <end position="303"/>
    </location>
</feature>
<dbReference type="PROSITE" id="PS51257">
    <property type="entry name" value="PROKAR_LIPOPROTEIN"/>
    <property type="match status" value="1"/>
</dbReference>
<dbReference type="RefSeq" id="WP_014956223.1">
    <property type="nucleotide sequence ID" value="NC_018645.1"/>
</dbReference>
<evidence type="ECO:0000256" key="6">
    <source>
        <dbReference type="RuleBase" id="RU004003"/>
    </source>
</evidence>
<keyword evidence="5" id="KW-0998">Cell outer membrane</keyword>
<evidence type="ECO:0000256" key="1">
    <source>
        <dbReference type="ARBA" id="ARBA00004370"/>
    </source>
</evidence>
<dbReference type="AlphaFoldDB" id="K0ND83"/>
<gene>
    <name evidence="10" type="ordered locus">TOL2_C07020</name>
</gene>
<dbReference type="Gene3D" id="3.30.1370.120">
    <property type="match status" value="1"/>
</dbReference>
<dbReference type="InterPro" id="IPR013355">
    <property type="entry name" value="Pilus_4_PilQ"/>
</dbReference>
<dbReference type="EMBL" id="FO203503">
    <property type="protein sequence ID" value="CCK78871.1"/>
    <property type="molecule type" value="Genomic_DNA"/>
</dbReference>
<dbReference type="Pfam" id="PF00263">
    <property type="entry name" value="Secretin"/>
    <property type="match status" value="1"/>
</dbReference>
<dbReference type="InterPro" id="IPR005644">
    <property type="entry name" value="NolW-like"/>
</dbReference>
<name>K0ND83_DESTT</name>